<proteinExistence type="predicted"/>
<evidence type="ECO:0000256" key="1">
    <source>
        <dbReference type="SAM" id="MobiDB-lite"/>
    </source>
</evidence>
<name>A0A433DFB6_9FUNG</name>
<dbReference type="Proteomes" id="UP000268093">
    <property type="component" value="Unassembled WGS sequence"/>
</dbReference>
<dbReference type="GO" id="GO:0006270">
    <property type="term" value="P:DNA replication initiation"/>
    <property type="evidence" value="ECO:0007669"/>
    <property type="project" value="TreeGrafter"/>
</dbReference>
<dbReference type="PANTHER" id="PTHR12748">
    <property type="entry name" value="ORIGIN RECOGNITION COMPLEX SUBUNIT 3"/>
    <property type="match status" value="1"/>
</dbReference>
<sequence length="228" mass="26309">MRLGVDEGEEGGRQTKVSRKLKMEEKKGELERAPKEVREYEGIVEAVKTFIMEILEMSLCKYTTLPFHEIVYYSNVKLHEKTFTAQPRAAIQTALAQPLHYLNCDCCRDIATDALSATQHDTCILYKLYLECNRMINMYDWFVAFGVVLEREARGAKGKIEEREVQGCFHAIPVISLTFCPPRTRSPAFAHLDRARFIRSVAELQFLGFVKPTNRKTDHVVRLTWMNV</sequence>
<accession>A0A433DFB6</accession>
<reference evidence="3 4" key="1">
    <citation type="journal article" date="2018" name="New Phytol.">
        <title>Phylogenomics of Endogonaceae and evolution of mycorrhizas within Mucoromycota.</title>
        <authorList>
            <person name="Chang Y."/>
            <person name="Desiro A."/>
            <person name="Na H."/>
            <person name="Sandor L."/>
            <person name="Lipzen A."/>
            <person name="Clum A."/>
            <person name="Barry K."/>
            <person name="Grigoriev I.V."/>
            <person name="Martin F.M."/>
            <person name="Stajich J.E."/>
            <person name="Smith M.E."/>
            <person name="Bonito G."/>
            <person name="Spatafora J.W."/>
        </authorList>
    </citation>
    <scope>NUCLEOTIDE SEQUENCE [LARGE SCALE GENOMIC DNA]</scope>
    <source>
        <strain evidence="3 4">GMNB39</strain>
    </source>
</reference>
<dbReference type="EMBL" id="RBNI01002212">
    <property type="protein sequence ID" value="RUP49553.1"/>
    <property type="molecule type" value="Genomic_DNA"/>
</dbReference>
<keyword evidence="4" id="KW-1185">Reference proteome</keyword>
<dbReference type="AlphaFoldDB" id="A0A433DFB6"/>
<protein>
    <recommendedName>
        <fullName evidence="2">Origin recognition complex subunit 3 winged helix C-terminal domain-containing protein</fullName>
    </recommendedName>
</protein>
<dbReference type="InterPro" id="IPR020795">
    <property type="entry name" value="ORC3"/>
</dbReference>
<dbReference type="InterPro" id="IPR040855">
    <property type="entry name" value="ORC_WH_C"/>
</dbReference>
<dbReference type="GO" id="GO:0005664">
    <property type="term" value="C:nuclear origin of replication recognition complex"/>
    <property type="evidence" value="ECO:0007669"/>
    <property type="project" value="InterPro"/>
</dbReference>
<feature type="domain" description="Origin recognition complex subunit 3 winged helix C-terminal" evidence="2">
    <location>
        <begin position="88"/>
        <end position="225"/>
    </location>
</feature>
<organism evidence="3 4">
    <name type="scientific">Jimgerdemannia flammicorona</name>
    <dbReference type="NCBI Taxonomy" id="994334"/>
    <lineage>
        <taxon>Eukaryota</taxon>
        <taxon>Fungi</taxon>
        <taxon>Fungi incertae sedis</taxon>
        <taxon>Mucoromycota</taxon>
        <taxon>Mucoromycotina</taxon>
        <taxon>Endogonomycetes</taxon>
        <taxon>Endogonales</taxon>
        <taxon>Endogonaceae</taxon>
        <taxon>Jimgerdemannia</taxon>
    </lineage>
</organism>
<dbReference type="GO" id="GO:0005656">
    <property type="term" value="C:nuclear pre-replicative complex"/>
    <property type="evidence" value="ECO:0007669"/>
    <property type="project" value="TreeGrafter"/>
</dbReference>
<dbReference type="CDD" id="cd20704">
    <property type="entry name" value="Orc3"/>
    <property type="match status" value="1"/>
</dbReference>
<gene>
    <name evidence="3" type="ORF">BC936DRAFT_142251</name>
</gene>
<evidence type="ECO:0000313" key="3">
    <source>
        <dbReference type="EMBL" id="RUP49553.1"/>
    </source>
</evidence>
<dbReference type="Pfam" id="PF18137">
    <property type="entry name" value="WHD_ORC"/>
    <property type="match status" value="1"/>
</dbReference>
<dbReference type="OrthoDB" id="10265211at2759"/>
<dbReference type="GO" id="GO:0003688">
    <property type="term" value="F:DNA replication origin binding"/>
    <property type="evidence" value="ECO:0007669"/>
    <property type="project" value="TreeGrafter"/>
</dbReference>
<comment type="caution">
    <text evidence="3">The sequence shown here is derived from an EMBL/GenBank/DDBJ whole genome shotgun (WGS) entry which is preliminary data.</text>
</comment>
<evidence type="ECO:0000313" key="4">
    <source>
        <dbReference type="Proteomes" id="UP000268093"/>
    </source>
</evidence>
<feature type="region of interest" description="Disordered" evidence="1">
    <location>
        <begin position="1"/>
        <end position="22"/>
    </location>
</feature>
<dbReference type="GO" id="GO:0031261">
    <property type="term" value="C:DNA replication preinitiation complex"/>
    <property type="evidence" value="ECO:0007669"/>
    <property type="project" value="TreeGrafter"/>
</dbReference>
<evidence type="ECO:0000259" key="2">
    <source>
        <dbReference type="Pfam" id="PF18137"/>
    </source>
</evidence>
<dbReference type="PANTHER" id="PTHR12748:SF0">
    <property type="entry name" value="ORIGIN RECOGNITION COMPLEX SUBUNIT 3"/>
    <property type="match status" value="1"/>
</dbReference>